<dbReference type="Proteomes" id="UP001372338">
    <property type="component" value="Unassembled WGS sequence"/>
</dbReference>
<feature type="transmembrane region" description="Helical" evidence="1">
    <location>
        <begin position="21"/>
        <end position="48"/>
    </location>
</feature>
<keyword evidence="1" id="KW-0812">Transmembrane</keyword>
<dbReference type="AlphaFoldDB" id="A0AAN9F7D6"/>
<keyword evidence="1" id="KW-1133">Transmembrane helix</keyword>
<keyword evidence="1" id="KW-0472">Membrane</keyword>
<evidence type="ECO:0000313" key="2">
    <source>
        <dbReference type="EMBL" id="KAK7269041.1"/>
    </source>
</evidence>
<keyword evidence="3" id="KW-1185">Reference proteome</keyword>
<accession>A0AAN9F7D6</accession>
<evidence type="ECO:0000313" key="3">
    <source>
        <dbReference type="Proteomes" id="UP001372338"/>
    </source>
</evidence>
<name>A0AAN9F7D6_CROPI</name>
<organism evidence="2 3">
    <name type="scientific">Crotalaria pallida</name>
    <name type="common">Smooth rattlebox</name>
    <name type="synonym">Crotalaria striata</name>
    <dbReference type="NCBI Taxonomy" id="3830"/>
    <lineage>
        <taxon>Eukaryota</taxon>
        <taxon>Viridiplantae</taxon>
        <taxon>Streptophyta</taxon>
        <taxon>Embryophyta</taxon>
        <taxon>Tracheophyta</taxon>
        <taxon>Spermatophyta</taxon>
        <taxon>Magnoliopsida</taxon>
        <taxon>eudicotyledons</taxon>
        <taxon>Gunneridae</taxon>
        <taxon>Pentapetalae</taxon>
        <taxon>rosids</taxon>
        <taxon>fabids</taxon>
        <taxon>Fabales</taxon>
        <taxon>Fabaceae</taxon>
        <taxon>Papilionoideae</taxon>
        <taxon>50 kb inversion clade</taxon>
        <taxon>genistoids sensu lato</taxon>
        <taxon>core genistoids</taxon>
        <taxon>Crotalarieae</taxon>
        <taxon>Crotalaria</taxon>
    </lineage>
</organism>
<reference evidence="2 3" key="1">
    <citation type="submission" date="2024-01" db="EMBL/GenBank/DDBJ databases">
        <title>The genomes of 5 underutilized Papilionoideae crops provide insights into root nodulation and disease resistanc.</title>
        <authorList>
            <person name="Yuan L."/>
        </authorList>
    </citation>
    <scope>NUCLEOTIDE SEQUENCE [LARGE SCALE GENOMIC DNA]</scope>
    <source>
        <strain evidence="2">ZHUSHIDOU_FW_LH</strain>
        <tissue evidence="2">Leaf</tissue>
    </source>
</reference>
<gene>
    <name evidence="2" type="ORF">RIF29_21756</name>
</gene>
<evidence type="ECO:0000256" key="1">
    <source>
        <dbReference type="SAM" id="Phobius"/>
    </source>
</evidence>
<dbReference type="EMBL" id="JAYWIO010000004">
    <property type="protein sequence ID" value="KAK7269041.1"/>
    <property type="molecule type" value="Genomic_DNA"/>
</dbReference>
<comment type="caution">
    <text evidence="2">The sequence shown here is derived from an EMBL/GenBank/DDBJ whole genome shotgun (WGS) entry which is preliminary data.</text>
</comment>
<protein>
    <submittedName>
        <fullName evidence="2">Uncharacterized protein</fullName>
    </submittedName>
</protein>
<proteinExistence type="predicted"/>
<sequence>MDLFRNFCYFFSLKVKTDHELIAVALIVCIDILLMIVKEFVLIFHFVFEVCKRSPRCFVTLLSIEPPLSYRFTFGSVGNKNLPDMDKVATV</sequence>